<comment type="similarity">
    <text evidence="1 3 5">Belongs to the GrpE family.</text>
</comment>
<dbReference type="GO" id="GO:0042803">
    <property type="term" value="F:protein homodimerization activity"/>
    <property type="evidence" value="ECO:0007669"/>
    <property type="project" value="InterPro"/>
</dbReference>
<dbReference type="Gene3D" id="2.30.22.10">
    <property type="entry name" value="Head domain of nucleotide exchange factor GrpE"/>
    <property type="match status" value="1"/>
</dbReference>
<dbReference type="PROSITE" id="PS01071">
    <property type="entry name" value="GRPE"/>
    <property type="match status" value="1"/>
</dbReference>
<dbReference type="GO" id="GO:0005737">
    <property type="term" value="C:cytoplasm"/>
    <property type="evidence" value="ECO:0007669"/>
    <property type="project" value="UniProtKB-SubCell"/>
</dbReference>
<dbReference type="InterPro" id="IPR013805">
    <property type="entry name" value="GrpE_CC"/>
</dbReference>
<dbReference type="PRINTS" id="PR00773">
    <property type="entry name" value="GRPEPROTEIN"/>
</dbReference>
<keyword evidence="9" id="KW-1185">Reference proteome</keyword>
<keyword evidence="3 4" id="KW-0346">Stress response</keyword>
<dbReference type="NCBIfam" id="NF010761">
    <property type="entry name" value="PRK14164.1"/>
    <property type="match status" value="1"/>
</dbReference>
<protein>
    <recommendedName>
        <fullName evidence="3 4">Protein GrpE</fullName>
    </recommendedName>
    <alternativeName>
        <fullName evidence="3">HSP-70 cofactor</fullName>
    </alternativeName>
</protein>
<dbReference type="KEGG" id="cans:GP473_00865"/>
<evidence type="ECO:0000256" key="1">
    <source>
        <dbReference type="ARBA" id="ARBA00009054"/>
    </source>
</evidence>
<dbReference type="InterPro" id="IPR000740">
    <property type="entry name" value="GrpE"/>
</dbReference>
<evidence type="ECO:0000313" key="9">
    <source>
        <dbReference type="Proteomes" id="UP000515275"/>
    </source>
</evidence>
<dbReference type="Gene3D" id="3.90.20.20">
    <property type="match status" value="1"/>
</dbReference>
<sequence>MADTDWSDNPGDPARTDEETLDAREANEVNPEQITDDAVDQQISDILSGDANDGVEAAAQAVVDEQEVAAQEEAAEAGSIDAEVAADGELDELGQLRKELDERTDDLKRVTAEYANYRRRVERDRLAVIEMAKADVADKLLPILDDMDLAEQHGDLNGPLKAANDKLLATLSAIKVESFGVEGESFDPDVHEAVQDTSSGDEKVLGAVLRKGYRLGDRVLRTAMVIIADPQ</sequence>
<keyword evidence="2 3" id="KW-0143">Chaperone</keyword>
<accession>A0A7G7YLS4</accession>
<dbReference type="PANTHER" id="PTHR21237:SF23">
    <property type="entry name" value="GRPE PROTEIN HOMOLOG, MITOCHONDRIAL"/>
    <property type="match status" value="1"/>
</dbReference>
<name>A0A7G7YLS4_9CORY</name>
<feature type="compositionally biased region" description="Basic and acidic residues" evidence="7">
    <location>
        <begin position="14"/>
        <end position="27"/>
    </location>
</feature>
<keyword evidence="6" id="KW-0175">Coiled coil</keyword>
<reference evidence="8 9" key="1">
    <citation type="submission" date="2019-12" db="EMBL/GenBank/DDBJ databases">
        <title>Corynebacterium sp. nov., isolated from feces of the Anser Albifrons in China.</title>
        <authorList>
            <person name="Liu Q."/>
        </authorList>
    </citation>
    <scope>NUCLEOTIDE SEQUENCE [LARGE SCALE GENOMIC DNA]</scope>
    <source>
        <strain evidence="8 9">23H37-10</strain>
    </source>
</reference>
<dbReference type="GO" id="GO:0000774">
    <property type="term" value="F:adenyl-nucleotide exchange factor activity"/>
    <property type="evidence" value="ECO:0007669"/>
    <property type="project" value="InterPro"/>
</dbReference>
<dbReference type="SUPFAM" id="SSF58014">
    <property type="entry name" value="Coiled-coil domain of nucleotide exchange factor GrpE"/>
    <property type="match status" value="1"/>
</dbReference>
<dbReference type="GO" id="GO:0051087">
    <property type="term" value="F:protein-folding chaperone binding"/>
    <property type="evidence" value="ECO:0007669"/>
    <property type="project" value="InterPro"/>
</dbReference>
<dbReference type="EMBL" id="CP046883">
    <property type="protein sequence ID" value="QNH95444.1"/>
    <property type="molecule type" value="Genomic_DNA"/>
</dbReference>
<evidence type="ECO:0000256" key="5">
    <source>
        <dbReference type="RuleBase" id="RU004478"/>
    </source>
</evidence>
<gene>
    <name evidence="3 8" type="primary">grpE</name>
    <name evidence="8" type="ORF">GP473_00865</name>
</gene>
<evidence type="ECO:0000256" key="7">
    <source>
        <dbReference type="SAM" id="MobiDB-lite"/>
    </source>
</evidence>
<proteinExistence type="inferred from homology"/>
<feature type="coiled-coil region" evidence="6">
    <location>
        <begin position="90"/>
        <end position="120"/>
    </location>
</feature>
<evidence type="ECO:0000313" key="8">
    <source>
        <dbReference type="EMBL" id="QNH95444.1"/>
    </source>
</evidence>
<comment type="function">
    <text evidence="3 4">Participates actively in the response to hyperosmotic and heat shock by preventing the aggregation of stress-denatured proteins, in association with DnaK and GrpE. It is the nucleotide exchange factor for DnaK and may function as a thermosensor. Unfolded proteins bind initially to DnaJ; upon interaction with the DnaJ-bound protein, DnaK hydrolyzes its bound ATP, resulting in the formation of a stable complex. GrpE releases ADP from DnaK; ATP binding to DnaK triggers the release of the substrate protein, thus completing the reaction cycle. Several rounds of ATP-dependent interactions between DnaJ, DnaK and GrpE are required for fully efficient folding.</text>
</comment>
<dbReference type="PANTHER" id="PTHR21237">
    <property type="entry name" value="GRPE PROTEIN"/>
    <property type="match status" value="1"/>
</dbReference>
<dbReference type="AlphaFoldDB" id="A0A7G7YLS4"/>
<dbReference type="SUPFAM" id="SSF51064">
    <property type="entry name" value="Head domain of nucleotide exchange factor GrpE"/>
    <property type="match status" value="1"/>
</dbReference>
<keyword evidence="3" id="KW-0963">Cytoplasm</keyword>
<dbReference type="RefSeq" id="WP_185769596.1">
    <property type="nucleotide sequence ID" value="NZ_CP046883.1"/>
</dbReference>
<evidence type="ECO:0000256" key="4">
    <source>
        <dbReference type="RuleBase" id="RU000639"/>
    </source>
</evidence>
<dbReference type="Proteomes" id="UP000515275">
    <property type="component" value="Chromosome"/>
</dbReference>
<evidence type="ECO:0000256" key="2">
    <source>
        <dbReference type="ARBA" id="ARBA00023186"/>
    </source>
</evidence>
<dbReference type="GO" id="GO:0051082">
    <property type="term" value="F:unfolded protein binding"/>
    <property type="evidence" value="ECO:0007669"/>
    <property type="project" value="TreeGrafter"/>
</dbReference>
<dbReference type="Pfam" id="PF01025">
    <property type="entry name" value="GrpE"/>
    <property type="match status" value="1"/>
</dbReference>
<dbReference type="GO" id="GO:0006457">
    <property type="term" value="P:protein folding"/>
    <property type="evidence" value="ECO:0007669"/>
    <property type="project" value="InterPro"/>
</dbReference>
<evidence type="ECO:0000256" key="6">
    <source>
        <dbReference type="SAM" id="Coils"/>
    </source>
</evidence>
<dbReference type="InterPro" id="IPR009012">
    <property type="entry name" value="GrpE_head"/>
</dbReference>
<dbReference type="HAMAP" id="MF_01151">
    <property type="entry name" value="GrpE"/>
    <property type="match status" value="1"/>
</dbReference>
<evidence type="ECO:0000256" key="3">
    <source>
        <dbReference type="HAMAP-Rule" id="MF_01151"/>
    </source>
</evidence>
<feature type="region of interest" description="Disordered" evidence="7">
    <location>
        <begin position="1"/>
        <end position="52"/>
    </location>
</feature>
<comment type="subunit">
    <text evidence="3">Homodimer.</text>
</comment>
<comment type="subcellular location">
    <subcellularLocation>
        <location evidence="3">Cytoplasm</location>
    </subcellularLocation>
</comment>
<dbReference type="CDD" id="cd00446">
    <property type="entry name" value="GrpE"/>
    <property type="match status" value="1"/>
</dbReference>
<organism evidence="8 9">
    <name type="scientific">Corynebacterium anserum</name>
    <dbReference type="NCBI Taxonomy" id="2684406"/>
    <lineage>
        <taxon>Bacteria</taxon>
        <taxon>Bacillati</taxon>
        <taxon>Actinomycetota</taxon>
        <taxon>Actinomycetes</taxon>
        <taxon>Mycobacteriales</taxon>
        <taxon>Corynebacteriaceae</taxon>
        <taxon>Corynebacterium</taxon>
    </lineage>
</organism>